<dbReference type="PANTHER" id="PTHR36118:SF1">
    <property type="entry name" value="ION-TRANSLOCATING OXIDOREDUCTASE COMPLEX SUBUNIT G"/>
    <property type="match status" value="1"/>
</dbReference>
<keyword evidence="6" id="KW-1003">Cell membrane</keyword>
<dbReference type="PIRSF" id="PIRSF006091">
    <property type="entry name" value="E_trnsport_RnfG"/>
    <property type="match status" value="1"/>
</dbReference>
<gene>
    <name evidence="6" type="primary">rnfG</name>
    <name evidence="9" type="ORF">CHUV0807_0228</name>
</gene>
<dbReference type="GO" id="GO:0022900">
    <property type="term" value="P:electron transport chain"/>
    <property type="evidence" value="ECO:0007669"/>
    <property type="project" value="UniProtKB-UniRule"/>
</dbReference>
<keyword evidence="1 6" id="KW-0813">Transport</keyword>
<dbReference type="EC" id="7.-.-.-" evidence="6"/>
<name>A0A1C3HNQ1_9GAMM</name>
<dbReference type="GO" id="GO:0010181">
    <property type="term" value="F:FMN binding"/>
    <property type="evidence" value="ECO:0007669"/>
    <property type="project" value="InterPro"/>
</dbReference>
<keyword evidence="6 7" id="KW-0812">Transmembrane</keyword>
<evidence type="ECO:0000256" key="6">
    <source>
        <dbReference type="HAMAP-Rule" id="MF_00479"/>
    </source>
</evidence>
<keyword evidence="2 6" id="KW-0597">Phosphoprotein</keyword>
<protein>
    <recommendedName>
        <fullName evidence="6">Ion-translocating oxidoreductase complex subunit G</fullName>
        <ecNumber evidence="6">7.-.-.-</ecNumber>
    </recommendedName>
    <alternativeName>
        <fullName evidence="6">Rnf electron transport complex subunit G</fullName>
    </alternativeName>
</protein>
<evidence type="ECO:0000259" key="8">
    <source>
        <dbReference type="SMART" id="SM00900"/>
    </source>
</evidence>
<evidence type="ECO:0000313" key="9">
    <source>
        <dbReference type="EMBL" id="SAY56319.1"/>
    </source>
</evidence>
<dbReference type="EMBL" id="FKLO01000014">
    <property type="protein sequence ID" value="SAY56319.1"/>
    <property type="molecule type" value="Genomic_DNA"/>
</dbReference>
<feature type="domain" description="FMN-binding" evidence="8">
    <location>
        <begin position="91"/>
        <end position="181"/>
    </location>
</feature>
<dbReference type="Proteomes" id="UP000190837">
    <property type="component" value="Unassembled WGS sequence"/>
</dbReference>
<organism evidence="9 10">
    <name type="scientific">Cardiobacterium hominis</name>
    <dbReference type="NCBI Taxonomy" id="2718"/>
    <lineage>
        <taxon>Bacteria</taxon>
        <taxon>Pseudomonadati</taxon>
        <taxon>Pseudomonadota</taxon>
        <taxon>Gammaproteobacteria</taxon>
        <taxon>Cardiobacteriales</taxon>
        <taxon>Cardiobacteriaceae</taxon>
        <taxon>Cardiobacterium</taxon>
    </lineage>
</organism>
<proteinExistence type="inferred from homology"/>
<evidence type="ECO:0000256" key="5">
    <source>
        <dbReference type="ARBA" id="ARBA00022982"/>
    </source>
</evidence>
<keyword evidence="5 6" id="KW-0249">Electron transport</keyword>
<accession>A0A1C3HNQ1</accession>
<dbReference type="AlphaFoldDB" id="A0A1C3HNQ1"/>
<dbReference type="InterPro" id="IPR010209">
    <property type="entry name" value="Ion_transpt_RnfG/RsxG"/>
</dbReference>
<evidence type="ECO:0000256" key="2">
    <source>
        <dbReference type="ARBA" id="ARBA00022553"/>
    </source>
</evidence>
<comment type="subunit">
    <text evidence="6">The complex is composed of six subunits: RnfA, RnfB, RnfC, RnfD, RnfE and RnfG.</text>
</comment>
<evidence type="ECO:0000256" key="3">
    <source>
        <dbReference type="ARBA" id="ARBA00022630"/>
    </source>
</evidence>
<comment type="subcellular location">
    <subcellularLocation>
        <location evidence="6">Cell inner membrane</location>
        <topology evidence="6">Single-pass membrane protein</topology>
    </subcellularLocation>
</comment>
<keyword evidence="6" id="KW-0997">Cell inner membrane</keyword>
<dbReference type="SMART" id="SM00900">
    <property type="entry name" value="FMN_bind"/>
    <property type="match status" value="1"/>
</dbReference>
<evidence type="ECO:0000256" key="7">
    <source>
        <dbReference type="SAM" id="Phobius"/>
    </source>
</evidence>
<dbReference type="Pfam" id="PF04205">
    <property type="entry name" value="FMN_bind"/>
    <property type="match status" value="1"/>
</dbReference>
<comment type="function">
    <text evidence="6">Part of a membrane-bound complex that couples electron transfer with translocation of ions across the membrane.</text>
</comment>
<comment type="similarity">
    <text evidence="6">Belongs to the RnfG family.</text>
</comment>
<dbReference type="GO" id="GO:0005886">
    <property type="term" value="C:plasma membrane"/>
    <property type="evidence" value="ECO:0007669"/>
    <property type="project" value="UniProtKB-SubCell"/>
</dbReference>
<keyword evidence="6 7" id="KW-1133">Transmembrane helix</keyword>
<dbReference type="HAMAP" id="MF_00479">
    <property type="entry name" value="RsxG_RnfG"/>
    <property type="match status" value="1"/>
</dbReference>
<evidence type="ECO:0000256" key="4">
    <source>
        <dbReference type="ARBA" id="ARBA00022643"/>
    </source>
</evidence>
<evidence type="ECO:0000313" key="10">
    <source>
        <dbReference type="Proteomes" id="UP000190837"/>
    </source>
</evidence>
<feature type="modified residue" description="FMN phosphoryl threonine" evidence="6">
    <location>
        <position position="164"/>
    </location>
</feature>
<dbReference type="NCBIfam" id="TIGR01947">
    <property type="entry name" value="rnfG"/>
    <property type="match status" value="1"/>
</dbReference>
<sequence length="184" mass="19957">MKTPLTAALRLAAYAAVTFAAVSIAWFAAKSRIETQERNAKIAQFREISPGETIDGDLLEHGEETAIDGEPAVRYRTADGSSYYQTSTYKGYNGEIKLLIGIAPDHKTLLGVRVLAHKETPGLGDKIEARIHPWILQFAGKTLENTRFAVKKDGGDIDSFTGATITPRAVTNQIGSVLRAAQEP</sequence>
<dbReference type="GO" id="GO:0009055">
    <property type="term" value="F:electron transfer activity"/>
    <property type="evidence" value="ECO:0007669"/>
    <property type="project" value="InterPro"/>
</dbReference>
<dbReference type="PANTHER" id="PTHR36118">
    <property type="entry name" value="ION-TRANSLOCATING OXIDOREDUCTASE COMPLEX SUBUNIT G"/>
    <property type="match status" value="1"/>
</dbReference>
<dbReference type="InterPro" id="IPR007329">
    <property type="entry name" value="FMN-bd"/>
</dbReference>
<evidence type="ECO:0000256" key="1">
    <source>
        <dbReference type="ARBA" id="ARBA00022448"/>
    </source>
</evidence>
<keyword evidence="6 7" id="KW-0472">Membrane</keyword>
<feature type="transmembrane region" description="Helical" evidence="7">
    <location>
        <begin position="12"/>
        <end position="29"/>
    </location>
</feature>
<comment type="cofactor">
    <cofactor evidence="6">
        <name>FMN</name>
        <dbReference type="ChEBI" id="CHEBI:58210"/>
    </cofactor>
</comment>
<keyword evidence="4 6" id="KW-0288">FMN</keyword>
<reference evidence="10" key="1">
    <citation type="submission" date="2016-04" db="EMBL/GenBank/DDBJ databases">
        <authorList>
            <person name="Tagini F."/>
        </authorList>
    </citation>
    <scope>NUCLEOTIDE SEQUENCE [LARGE SCALE GENOMIC DNA]</scope>
    <source>
        <strain evidence="10">CHUV0807</strain>
    </source>
</reference>
<keyword evidence="6" id="KW-1278">Translocase</keyword>
<dbReference type="RefSeq" id="WP_079538984.1">
    <property type="nucleotide sequence ID" value="NZ_FKLO01000014.1"/>
</dbReference>
<keyword evidence="3 6" id="KW-0285">Flavoprotein</keyword>